<reference evidence="2" key="1">
    <citation type="submission" date="2020-05" db="EMBL/GenBank/DDBJ databases">
        <authorList>
            <person name="Zhu T."/>
            <person name="Keshari N."/>
            <person name="Lu X."/>
        </authorList>
    </citation>
    <scope>NUCLEOTIDE SEQUENCE</scope>
    <source>
        <strain evidence="2">NK1-12</strain>
    </source>
</reference>
<feature type="transmembrane region" description="Helical" evidence="1">
    <location>
        <begin position="87"/>
        <end position="107"/>
    </location>
</feature>
<keyword evidence="1" id="KW-1133">Transmembrane helix</keyword>
<gene>
    <name evidence="2" type="ORF">HJG54_16365</name>
</gene>
<feature type="transmembrane region" description="Helical" evidence="1">
    <location>
        <begin position="229"/>
        <end position="250"/>
    </location>
</feature>
<dbReference type="NCBIfam" id="NF038305">
    <property type="entry name" value="HpsJ_fam"/>
    <property type="match status" value="1"/>
</dbReference>
<dbReference type="EMBL" id="CP053586">
    <property type="protein sequence ID" value="WNZ24274.1"/>
    <property type="molecule type" value="Genomic_DNA"/>
</dbReference>
<accession>A0AA96WFH5</accession>
<dbReference type="InterPro" id="IPR047709">
    <property type="entry name" value="HpsJ-like"/>
</dbReference>
<evidence type="ECO:0000313" key="2">
    <source>
        <dbReference type="EMBL" id="WNZ24274.1"/>
    </source>
</evidence>
<keyword evidence="1" id="KW-0472">Membrane</keyword>
<name>A0AA96WFH5_9CYAN</name>
<keyword evidence="1" id="KW-0812">Transmembrane</keyword>
<dbReference type="RefSeq" id="WP_316430006.1">
    <property type="nucleotide sequence ID" value="NZ_CP053586.1"/>
</dbReference>
<sequence length="262" mass="29201">MKTGSFFSQSYSALILKITGLILILGTLLDYIVLAVPPNFLDSEWLANLINEWVSRATVPILGLALLFLGVWFDRDSESDLKGFPKLALGLSALLGVIFLLLAPLYFNSSRLMSAAQTRQINQQAAQAEQQLNNLLEQQRARVDAIVSNENQLAQLQQRLDSLDLPEDQQAQLQQIRTTLEKVKSDPKALDQEVAKARTEGMNQIQQKQAEALGELQAKMRRDRLHTTLSSLIFAAGYLMIAWAGLGRSSSKAPKVKKRRAR</sequence>
<dbReference type="AlphaFoldDB" id="A0AA96WFH5"/>
<evidence type="ECO:0000256" key="1">
    <source>
        <dbReference type="SAM" id="Phobius"/>
    </source>
</evidence>
<protein>
    <submittedName>
        <fullName evidence="2">Uncharacterized protein</fullName>
    </submittedName>
</protein>
<feature type="transmembrane region" description="Helical" evidence="1">
    <location>
        <begin position="53"/>
        <end position="75"/>
    </location>
</feature>
<organism evidence="2">
    <name type="scientific">Leptolyngbya sp. NK1-12</name>
    <dbReference type="NCBI Taxonomy" id="2547451"/>
    <lineage>
        <taxon>Bacteria</taxon>
        <taxon>Bacillati</taxon>
        <taxon>Cyanobacteriota</taxon>
        <taxon>Cyanophyceae</taxon>
        <taxon>Leptolyngbyales</taxon>
        <taxon>Leptolyngbyaceae</taxon>
        <taxon>Leptolyngbya group</taxon>
        <taxon>Leptolyngbya</taxon>
    </lineage>
</organism>
<feature type="transmembrane region" description="Helical" evidence="1">
    <location>
        <begin position="12"/>
        <end position="33"/>
    </location>
</feature>
<proteinExistence type="predicted"/>